<sequence>MNKIIYKYPLDFTYPQTIKLPSSAEILYVDSQRNTPTIWAIIDTDDKSTIEVDVYIIGTGQAFDASNKLYVGSCITENGLFVWHIFIDYSKSENIILPGVDL</sequence>
<dbReference type="Pfam" id="PF24043">
    <property type="entry name" value="DUF7352"/>
    <property type="match status" value="1"/>
</dbReference>
<evidence type="ECO:0000259" key="1">
    <source>
        <dbReference type="Pfam" id="PF24043"/>
    </source>
</evidence>
<reference evidence="2" key="1">
    <citation type="journal article" date="2021" name="Proc. Natl. Acad. Sci. U.S.A.">
        <title>A Catalog of Tens of Thousands of Viruses from Human Metagenomes Reveals Hidden Associations with Chronic Diseases.</title>
        <authorList>
            <person name="Tisza M.J."/>
            <person name="Buck C.B."/>
        </authorList>
    </citation>
    <scope>NUCLEOTIDE SEQUENCE</scope>
    <source>
        <strain evidence="2">Ctw1L9</strain>
    </source>
</reference>
<accession>A0A8S5RTV7</accession>
<protein>
    <recommendedName>
        <fullName evidence="1">DUF7352 domain-containing protein</fullName>
    </recommendedName>
</protein>
<dbReference type="InterPro" id="IPR055776">
    <property type="entry name" value="DUF7352"/>
</dbReference>
<proteinExistence type="predicted"/>
<organism evidence="2">
    <name type="scientific">Siphoviridae sp. gcode 4</name>
    <dbReference type="NCBI Taxonomy" id="2838368"/>
    <lineage>
        <taxon>Viruses</taxon>
        <taxon>Duplodnaviria</taxon>
        <taxon>Heunggongvirae</taxon>
        <taxon>Uroviricota</taxon>
        <taxon>Caudoviricetes</taxon>
    </lineage>
</organism>
<dbReference type="EMBL" id="BK059154">
    <property type="protein sequence ID" value="DAE92713.1"/>
    <property type="molecule type" value="Genomic_DNA"/>
</dbReference>
<name>A0A8S5RTV7_9CAUD</name>
<evidence type="ECO:0000313" key="2">
    <source>
        <dbReference type="EMBL" id="DAE92713.1"/>
    </source>
</evidence>
<feature type="domain" description="DUF7352" evidence="1">
    <location>
        <begin position="1"/>
        <end position="91"/>
    </location>
</feature>